<accession>A0A7W5V2I9</accession>
<organism evidence="1 2">
    <name type="scientific">Nonomuraea dietziae</name>
    <dbReference type="NCBI Taxonomy" id="65515"/>
    <lineage>
        <taxon>Bacteria</taxon>
        <taxon>Bacillati</taxon>
        <taxon>Actinomycetota</taxon>
        <taxon>Actinomycetes</taxon>
        <taxon>Streptosporangiales</taxon>
        <taxon>Streptosporangiaceae</taxon>
        <taxon>Nonomuraea</taxon>
    </lineage>
</organism>
<evidence type="ECO:0000313" key="2">
    <source>
        <dbReference type="Proteomes" id="UP000579945"/>
    </source>
</evidence>
<dbReference type="AlphaFoldDB" id="A0A7W5V2I9"/>
<proteinExistence type="predicted"/>
<dbReference type="Proteomes" id="UP000579945">
    <property type="component" value="Unassembled WGS sequence"/>
</dbReference>
<gene>
    <name evidence="1" type="ORF">FHR33_005146</name>
</gene>
<keyword evidence="2" id="KW-1185">Reference proteome</keyword>
<sequence length="72" mass="8298">MTNCVTTAPDTHGRRRTPTDGAHWLELHLTPWEHIFDFIGTKRPWVQNPATPTQLVQVKRGFGEIRGLFFVL</sequence>
<dbReference type="EMBL" id="JACIBV010000001">
    <property type="protein sequence ID" value="MBB3729286.1"/>
    <property type="molecule type" value="Genomic_DNA"/>
</dbReference>
<protein>
    <submittedName>
        <fullName evidence="1">Uncharacterized protein</fullName>
    </submittedName>
</protein>
<evidence type="ECO:0000313" key="1">
    <source>
        <dbReference type="EMBL" id="MBB3729286.1"/>
    </source>
</evidence>
<name>A0A7W5V2I9_9ACTN</name>
<reference evidence="1 2" key="1">
    <citation type="submission" date="2020-08" db="EMBL/GenBank/DDBJ databases">
        <title>Sequencing the genomes of 1000 actinobacteria strains.</title>
        <authorList>
            <person name="Klenk H.-P."/>
        </authorList>
    </citation>
    <scope>NUCLEOTIDE SEQUENCE [LARGE SCALE GENOMIC DNA]</scope>
    <source>
        <strain evidence="1 2">DSM 44320</strain>
    </source>
</reference>
<comment type="caution">
    <text evidence="1">The sequence shown here is derived from an EMBL/GenBank/DDBJ whole genome shotgun (WGS) entry which is preliminary data.</text>
</comment>